<evidence type="ECO:0000313" key="5">
    <source>
        <dbReference type="Proteomes" id="UP000661507"/>
    </source>
</evidence>
<comment type="pathway">
    <text evidence="1">Amino-acid degradation; L-arginine degradation via ADI pathway; carbamoyl phosphate from L-arginine: step 1/2.</text>
</comment>
<sequence length="320" mass="33992">MALLPLLLGCYGRDARLGPEKRQTPVLDAARGAGQGSAMSSWAVHSETGALTDVLVCPPDHYRWIPTNSIVRRTLAGAQQPSAMALAAQHGELVAALKQGGARVHVLPPEPHLPYMAYTRDSAVVTPWGPVLTQLERPQRRGEYAAVIDFHGGDFWRKSSAGTLEGGDIHIIRPGLACVGASGGRTDLAGAEQFATWLRGEGWEVRVEVFDEHFLHLDVLFCMAAPGLAVACLDVLDPDFVAWLAGHGIRCIDVAYRDAMQLGCNILALGRDQVVSARGSAALNAALRAEGLTVLDPDLSLFTAGGGGPHCLTCPLGRVE</sequence>
<evidence type="ECO:0000256" key="3">
    <source>
        <dbReference type="ARBA" id="ARBA00049429"/>
    </source>
</evidence>
<comment type="catalytic activity">
    <reaction evidence="3">
        <text>L-arginine + H2O = L-citrulline + NH4(+)</text>
        <dbReference type="Rhea" id="RHEA:19597"/>
        <dbReference type="ChEBI" id="CHEBI:15377"/>
        <dbReference type="ChEBI" id="CHEBI:28938"/>
        <dbReference type="ChEBI" id="CHEBI:32682"/>
        <dbReference type="ChEBI" id="CHEBI:57743"/>
        <dbReference type="EC" id="3.5.3.6"/>
    </reaction>
</comment>
<evidence type="ECO:0000256" key="1">
    <source>
        <dbReference type="ARBA" id="ARBA00005213"/>
    </source>
</evidence>
<dbReference type="EMBL" id="BMKW01000011">
    <property type="protein sequence ID" value="GGJ31231.1"/>
    <property type="molecule type" value="Genomic_DNA"/>
</dbReference>
<reference evidence="4" key="1">
    <citation type="journal article" date="2014" name="Int. J. Syst. Evol. Microbiol.">
        <title>Complete genome sequence of Corynebacterium casei LMG S-19264T (=DSM 44701T), isolated from a smear-ripened cheese.</title>
        <authorList>
            <consortium name="US DOE Joint Genome Institute (JGI-PGF)"/>
            <person name="Walter F."/>
            <person name="Albersmeier A."/>
            <person name="Kalinowski J."/>
            <person name="Ruckert C."/>
        </authorList>
    </citation>
    <scope>NUCLEOTIDE SEQUENCE</scope>
    <source>
        <strain evidence="4">CGMCC 1.3617</strain>
    </source>
</reference>
<proteinExistence type="predicted"/>
<dbReference type="Pfam" id="PF19420">
    <property type="entry name" value="DDAH_eukar"/>
    <property type="match status" value="1"/>
</dbReference>
<dbReference type="SUPFAM" id="SSF55909">
    <property type="entry name" value="Pentein"/>
    <property type="match status" value="1"/>
</dbReference>
<protein>
    <recommendedName>
        <fullName evidence="2">arginine deiminase</fullName>
        <ecNumber evidence="2">3.5.3.6</ecNumber>
    </recommendedName>
</protein>
<gene>
    <name evidence="4" type="ORF">GCM10011320_43340</name>
</gene>
<organism evidence="4 5">
    <name type="scientific">Neoroseomonas lacus</name>
    <dbReference type="NCBI Taxonomy" id="287609"/>
    <lineage>
        <taxon>Bacteria</taxon>
        <taxon>Pseudomonadati</taxon>
        <taxon>Pseudomonadota</taxon>
        <taxon>Alphaproteobacteria</taxon>
        <taxon>Acetobacterales</taxon>
        <taxon>Acetobacteraceae</taxon>
        <taxon>Neoroseomonas</taxon>
    </lineage>
</organism>
<dbReference type="Proteomes" id="UP000661507">
    <property type="component" value="Unassembled WGS sequence"/>
</dbReference>
<keyword evidence="5" id="KW-1185">Reference proteome</keyword>
<dbReference type="Gene3D" id="3.75.10.10">
    <property type="entry name" value="L-arginine/glycine Amidinotransferase, Chain A"/>
    <property type="match status" value="1"/>
</dbReference>
<dbReference type="PANTHER" id="PTHR47271">
    <property type="entry name" value="ARGININE DEIMINASE"/>
    <property type="match status" value="1"/>
</dbReference>
<reference evidence="4" key="2">
    <citation type="submission" date="2020-09" db="EMBL/GenBank/DDBJ databases">
        <authorList>
            <person name="Sun Q."/>
            <person name="Zhou Y."/>
        </authorList>
    </citation>
    <scope>NUCLEOTIDE SEQUENCE</scope>
    <source>
        <strain evidence="4">CGMCC 1.3617</strain>
    </source>
</reference>
<name>A0A917NV55_9PROT</name>
<evidence type="ECO:0000256" key="2">
    <source>
        <dbReference type="ARBA" id="ARBA00012171"/>
    </source>
</evidence>
<dbReference type="EC" id="3.5.3.6" evidence="2"/>
<dbReference type="PANTHER" id="PTHR47271:SF2">
    <property type="entry name" value="ARGININE DEIMINASE"/>
    <property type="match status" value="1"/>
</dbReference>
<evidence type="ECO:0000313" key="4">
    <source>
        <dbReference type="EMBL" id="GGJ31231.1"/>
    </source>
</evidence>
<accession>A0A917NV55</accession>
<dbReference type="GO" id="GO:0019546">
    <property type="term" value="P:L-arginine deiminase pathway"/>
    <property type="evidence" value="ECO:0007669"/>
    <property type="project" value="TreeGrafter"/>
</dbReference>
<comment type="caution">
    <text evidence="4">The sequence shown here is derived from an EMBL/GenBank/DDBJ whole genome shotgun (WGS) entry which is preliminary data.</text>
</comment>
<dbReference type="GO" id="GO:0016990">
    <property type="term" value="F:arginine deiminase activity"/>
    <property type="evidence" value="ECO:0007669"/>
    <property type="project" value="UniProtKB-EC"/>
</dbReference>
<dbReference type="AlphaFoldDB" id="A0A917NV55"/>